<dbReference type="InterPro" id="IPR046350">
    <property type="entry name" value="Cystatin_sf"/>
</dbReference>
<keyword evidence="9" id="KW-1185">Reference proteome</keyword>
<reference evidence="8 9" key="1">
    <citation type="journal article" date="2024" name="Proc. Natl. Acad. Sci. U.S.A.">
        <title>The genetic regulatory architecture and epigenomic basis for age-related changes in rattlesnake venom.</title>
        <authorList>
            <person name="Hogan M.P."/>
            <person name="Holding M.L."/>
            <person name="Nystrom G.S."/>
            <person name="Colston T.J."/>
            <person name="Bartlett D.A."/>
            <person name="Mason A.J."/>
            <person name="Ellsworth S.A."/>
            <person name="Rautsaw R.M."/>
            <person name="Lawrence K.C."/>
            <person name="Strickland J.L."/>
            <person name="He B."/>
            <person name="Fraser P."/>
            <person name="Margres M.J."/>
            <person name="Gilbert D.M."/>
            <person name="Gibbs H.L."/>
            <person name="Parkinson C.L."/>
            <person name="Rokyta D.R."/>
        </authorList>
    </citation>
    <scope>NUCLEOTIDE SEQUENCE [LARGE SCALE GENOMIC DNA]</scope>
    <source>
        <strain evidence="8">DRR0105</strain>
    </source>
</reference>
<keyword evidence="4" id="KW-0646">Protease inhibitor</keyword>
<gene>
    <name evidence="8" type="ORF">NXF25_018610</name>
</gene>
<dbReference type="GO" id="GO:0070062">
    <property type="term" value="C:extracellular exosome"/>
    <property type="evidence" value="ECO:0007669"/>
    <property type="project" value="TreeGrafter"/>
</dbReference>
<evidence type="ECO:0000313" key="8">
    <source>
        <dbReference type="EMBL" id="KAK9391280.1"/>
    </source>
</evidence>
<keyword evidence="5" id="KW-0789">Thiol protease inhibitor</keyword>
<keyword evidence="6" id="KW-1015">Disulfide bond</keyword>
<evidence type="ECO:0000313" key="9">
    <source>
        <dbReference type="Proteomes" id="UP001474421"/>
    </source>
</evidence>
<dbReference type="PANTHER" id="PTHR47033:SF1">
    <property type="entry name" value="CYSTATIN-M"/>
    <property type="match status" value="1"/>
</dbReference>
<dbReference type="Pfam" id="PF00031">
    <property type="entry name" value="Cystatin"/>
    <property type="match status" value="1"/>
</dbReference>
<organism evidence="8 9">
    <name type="scientific">Crotalus adamanteus</name>
    <name type="common">Eastern diamondback rattlesnake</name>
    <dbReference type="NCBI Taxonomy" id="8729"/>
    <lineage>
        <taxon>Eukaryota</taxon>
        <taxon>Metazoa</taxon>
        <taxon>Chordata</taxon>
        <taxon>Craniata</taxon>
        <taxon>Vertebrata</taxon>
        <taxon>Euteleostomi</taxon>
        <taxon>Lepidosauria</taxon>
        <taxon>Squamata</taxon>
        <taxon>Bifurcata</taxon>
        <taxon>Unidentata</taxon>
        <taxon>Episquamata</taxon>
        <taxon>Toxicofera</taxon>
        <taxon>Serpentes</taxon>
        <taxon>Colubroidea</taxon>
        <taxon>Viperidae</taxon>
        <taxon>Crotalinae</taxon>
        <taxon>Crotalus</taxon>
    </lineage>
</organism>
<evidence type="ECO:0000259" key="7">
    <source>
        <dbReference type="Pfam" id="PF00031"/>
    </source>
</evidence>
<evidence type="ECO:0000256" key="6">
    <source>
        <dbReference type="ARBA" id="ARBA00023157"/>
    </source>
</evidence>
<dbReference type="GO" id="GO:0004869">
    <property type="term" value="F:cysteine-type endopeptidase inhibitor activity"/>
    <property type="evidence" value="ECO:0007669"/>
    <property type="project" value="UniProtKB-KW"/>
</dbReference>
<dbReference type="EMBL" id="JAOTOJ010000019">
    <property type="protein sequence ID" value="KAK9391280.1"/>
    <property type="molecule type" value="Genomic_DNA"/>
</dbReference>
<dbReference type="Gene3D" id="3.10.450.10">
    <property type="match status" value="1"/>
</dbReference>
<name>A0AAW1AMT8_CROAD</name>
<sequence>MGRRRAPGQGRWASHRGGASGEWAWPLHSPMMHSQMPVQSLLCTLLMLPLGMPTDIIELRLSSEGVQRAVAFAVREYNEGRQDSRTYFKKQRIALTSAGERGDPGDGEALSTWAGEMGQPQGRGFWGMGVASAQMPVRSLLCALLMLPLGMPTNIVELRFSDERVQRAVAFAVREYNVGRQDSLTYFKMQRIAYAMSPVIFPNVYLVTVVLAQTTCLKRPGITLEYRKVQQCPLFPGQLQVICYFKVTSYHEDTMSLDIKICGDYVDTNVHWNP</sequence>
<dbReference type="Proteomes" id="UP001474421">
    <property type="component" value="Unassembled WGS sequence"/>
</dbReference>
<dbReference type="PANTHER" id="PTHR47033">
    <property type="entry name" value="CYSTATIN-M"/>
    <property type="match status" value="1"/>
</dbReference>
<evidence type="ECO:0000256" key="4">
    <source>
        <dbReference type="ARBA" id="ARBA00022690"/>
    </source>
</evidence>
<accession>A0AAW1AMT8</accession>
<dbReference type="SUPFAM" id="SSF54403">
    <property type="entry name" value="Cystatin/monellin"/>
    <property type="match status" value="1"/>
</dbReference>
<dbReference type="InterPro" id="IPR000010">
    <property type="entry name" value="Cystatin_dom"/>
</dbReference>
<comment type="similarity">
    <text evidence="2">Belongs to the cystatin family.</text>
</comment>
<evidence type="ECO:0000256" key="5">
    <source>
        <dbReference type="ARBA" id="ARBA00022704"/>
    </source>
</evidence>
<evidence type="ECO:0000256" key="1">
    <source>
        <dbReference type="ARBA" id="ARBA00004613"/>
    </source>
</evidence>
<feature type="domain" description="Cystatin" evidence="7">
    <location>
        <begin position="156"/>
        <end position="220"/>
    </location>
</feature>
<comment type="caution">
    <text evidence="8">The sequence shown here is derived from an EMBL/GenBank/DDBJ whole genome shotgun (WGS) entry which is preliminary data.</text>
</comment>
<evidence type="ECO:0000256" key="3">
    <source>
        <dbReference type="ARBA" id="ARBA00022525"/>
    </source>
</evidence>
<dbReference type="CDD" id="cd00042">
    <property type="entry name" value="CY"/>
    <property type="match status" value="1"/>
</dbReference>
<evidence type="ECO:0000256" key="2">
    <source>
        <dbReference type="ARBA" id="ARBA00009403"/>
    </source>
</evidence>
<dbReference type="AlphaFoldDB" id="A0AAW1AMT8"/>
<keyword evidence="3" id="KW-0964">Secreted</keyword>
<comment type="subcellular location">
    <subcellularLocation>
        <location evidence="1">Secreted</location>
    </subcellularLocation>
</comment>
<protein>
    <submittedName>
        <fullName evidence="8">Cystatin-like</fullName>
    </submittedName>
</protein>
<proteinExistence type="inferred from homology"/>